<dbReference type="Pfam" id="PF02424">
    <property type="entry name" value="ApbE"/>
    <property type="match status" value="1"/>
</dbReference>
<evidence type="ECO:0000256" key="6">
    <source>
        <dbReference type="ARBA" id="ARBA00022827"/>
    </source>
</evidence>
<evidence type="ECO:0000256" key="9">
    <source>
        <dbReference type="ARBA" id="ARBA00048540"/>
    </source>
</evidence>
<keyword evidence="4 10" id="KW-0808">Transferase</keyword>
<keyword evidence="3 10" id="KW-0285">Flavoprotein</keyword>
<evidence type="ECO:0000256" key="8">
    <source>
        <dbReference type="ARBA" id="ARBA00031306"/>
    </source>
</evidence>
<comment type="caution">
    <text evidence="12">The sequence shown here is derived from an EMBL/GenBank/DDBJ whole genome shotgun (WGS) entry which is preliminary data.</text>
</comment>
<reference evidence="12" key="1">
    <citation type="submission" date="2023-05" db="EMBL/GenBank/DDBJ databases">
        <title>Anaerotaeda fermentans gen. nov., sp. nov., a novel anaerobic planctomycete of the new family within the order Sedimentisphaerales isolated from Taman Peninsula, Russia.</title>
        <authorList>
            <person name="Khomyakova M.A."/>
            <person name="Merkel A.Y."/>
            <person name="Slobodkin A.I."/>
        </authorList>
    </citation>
    <scope>NUCLEOTIDE SEQUENCE</scope>
    <source>
        <strain evidence="12">M17dextr</strain>
    </source>
</reference>
<feature type="binding site" evidence="11">
    <location>
        <position position="170"/>
    </location>
    <ligand>
        <name>Mg(2+)</name>
        <dbReference type="ChEBI" id="CHEBI:18420"/>
    </ligand>
</feature>
<organism evidence="12 13">
    <name type="scientific">Anaerobaca lacustris</name>
    <dbReference type="NCBI Taxonomy" id="3044600"/>
    <lineage>
        <taxon>Bacteria</taxon>
        <taxon>Pseudomonadati</taxon>
        <taxon>Planctomycetota</taxon>
        <taxon>Phycisphaerae</taxon>
        <taxon>Sedimentisphaerales</taxon>
        <taxon>Anaerobacaceae</taxon>
        <taxon>Anaerobaca</taxon>
    </lineage>
</organism>
<evidence type="ECO:0000256" key="3">
    <source>
        <dbReference type="ARBA" id="ARBA00022630"/>
    </source>
</evidence>
<sequence>MTGKPDNPQRSFVRSDWASVPDVHRFAHRAMATTFEVVVQHENKVYAQQAADATFDELDRIEHELSRYVENGDVARINNLPAGQTLLLGLDTFECLRISARVHAQTGGAFDVTVGLLVDCWRDKDKKPRTPSPEELAFAREHTGMSLLHLDANQYTVQLAASPIRVDLGGVGKGYGVDRMAATLRDWSIERALIHGGFSSVLALDAPQGAAGWPVTLSDPRDRSRTLARLNLKHVAVSGSGLEKGKHIIDPRIGRPIDGKIAAWSVAPDAATGDALSTAFMVMTVEEVQAYCARHTGVAGLLILPTDPDVQRDERIVAVGPWREGELVY</sequence>
<dbReference type="SUPFAM" id="SSF143631">
    <property type="entry name" value="ApbE-like"/>
    <property type="match status" value="1"/>
</dbReference>
<evidence type="ECO:0000256" key="7">
    <source>
        <dbReference type="ARBA" id="ARBA00022842"/>
    </source>
</evidence>
<name>A0AAW6TW45_9BACT</name>
<evidence type="ECO:0000256" key="5">
    <source>
        <dbReference type="ARBA" id="ARBA00022723"/>
    </source>
</evidence>
<dbReference type="Proteomes" id="UP001431776">
    <property type="component" value="Unassembled WGS sequence"/>
</dbReference>
<evidence type="ECO:0000313" key="12">
    <source>
        <dbReference type="EMBL" id="MDI6449888.1"/>
    </source>
</evidence>
<dbReference type="PANTHER" id="PTHR30040">
    <property type="entry name" value="THIAMINE BIOSYNTHESIS LIPOPROTEIN APBE"/>
    <property type="match status" value="1"/>
</dbReference>
<keyword evidence="5 10" id="KW-0479">Metal-binding</keyword>
<feature type="binding site" evidence="11">
    <location>
        <position position="278"/>
    </location>
    <ligand>
        <name>Mg(2+)</name>
        <dbReference type="ChEBI" id="CHEBI:18420"/>
    </ligand>
</feature>
<comment type="cofactor">
    <cofactor evidence="11">
        <name>Mg(2+)</name>
        <dbReference type="ChEBI" id="CHEBI:18420"/>
    </cofactor>
    <cofactor evidence="11">
        <name>Mn(2+)</name>
        <dbReference type="ChEBI" id="CHEBI:29035"/>
    </cofactor>
    <text evidence="11">Magnesium. Can also use manganese.</text>
</comment>
<evidence type="ECO:0000256" key="10">
    <source>
        <dbReference type="PIRNR" id="PIRNR006268"/>
    </source>
</evidence>
<feature type="binding site" evidence="11">
    <location>
        <position position="274"/>
    </location>
    <ligand>
        <name>Mg(2+)</name>
        <dbReference type="ChEBI" id="CHEBI:18420"/>
    </ligand>
</feature>
<comment type="similarity">
    <text evidence="10">Belongs to the ApbE family.</text>
</comment>
<keyword evidence="13" id="KW-1185">Reference proteome</keyword>
<dbReference type="AlphaFoldDB" id="A0AAW6TW45"/>
<protein>
    <recommendedName>
        <fullName evidence="2 10">FAD:protein FMN transferase</fullName>
        <ecNumber evidence="1 10">2.7.1.180</ecNumber>
    </recommendedName>
    <alternativeName>
        <fullName evidence="8 10">Flavin transferase</fullName>
    </alternativeName>
</protein>
<evidence type="ECO:0000256" key="1">
    <source>
        <dbReference type="ARBA" id="ARBA00011955"/>
    </source>
</evidence>
<keyword evidence="7 10" id="KW-0460">Magnesium</keyword>
<dbReference type="RefSeq" id="WP_349245298.1">
    <property type="nucleotide sequence ID" value="NZ_JASCXX010000014.1"/>
</dbReference>
<evidence type="ECO:0000256" key="4">
    <source>
        <dbReference type="ARBA" id="ARBA00022679"/>
    </source>
</evidence>
<dbReference type="EMBL" id="JASCXX010000014">
    <property type="protein sequence ID" value="MDI6449888.1"/>
    <property type="molecule type" value="Genomic_DNA"/>
</dbReference>
<keyword evidence="6 10" id="KW-0274">FAD</keyword>
<evidence type="ECO:0000313" key="13">
    <source>
        <dbReference type="Proteomes" id="UP001431776"/>
    </source>
</evidence>
<dbReference type="EC" id="2.7.1.180" evidence="1 10"/>
<comment type="catalytic activity">
    <reaction evidence="9 10">
        <text>L-threonyl-[protein] + FAD = FMN-L-threonyl-[protein] + AMP + H(+)</text>
        <dbReference type="Rhea" id="RHEA:36847"/>
        <dbReference type="Rhea" id="RHEA-COMP:11060"/>
        <dbReference type="Rhea" id="RHEA-COMP:11061"/>
        <dbReference type="ChEBI" id="CHEBI:15378"/>
        <dbReference type="ChEBI" id="CHEBI:30013"/>
        <dbReference type="ChEBI" id="CHEBI:57692"/>
        <dbReference type="ChEBI" id="CHEBI:74257"/>
        <dbReference type="ChEBI" id="CHEBI:456215"/>
        <dbReference type="EC" id="2.7.1.180"/>
    </reaction>
</comment>
<gene>
    <name evidence="12" type="ORF">QJ522_12590</name>
</gene>
<dbReference type="PANTHER" id="PTHR30040:SF2">
    <property type="entry name" value="FAD:PROTEIN FMN TRANSFERASE"/>
    <property type="match status" value="1"/>
</dbReference>
<evidence type="ECO:0000256" key="2">
    <source>
        <dbReference type="ARBA" id="ARBA00016337"/>
    </source>
</evidence>
<dbReference type="GO" id="GO:0016740">
    <property type="term" value="F:transferase activity"/>
    <property type="evidence" value="ECO:0007669"/>
    <property type="project" value="UniProtKB-UniRule"/>
</dbReference>
<dbReference type="InterPro" id="IPR024932">
    <property type="entry name" value="ApbE"/>
</dbReference>
<evidence type="ECO:0000256" key="11">
    <source>
        <dbReference type="PIRSR" id="PIRSR006268-2"/>
    </source>
</evidence>
<accession>A0AAW6TW45</accession>
<dbReference type="InterPro" id="IPR003374">
    <property type="entry name" value="ApbE-like_sf"/>
</dbReference>
<dbReference type="Gene3D" id="3.10.520.10">
    <property type="entry name" value="ApbE-like domains"/>
    <property type="match status" value="1"/>
</dbReference>
<dbReference type="PIRSF" id="PIRSF006268">
    <property type="entry name" value="ApbE"/>
    <property type="match status" value="1"/>
</dbReference>
<dbReference type="GO" id="GO:0046872">
    <property type="term" value="F:metal ion binding"/>
    <property type="evidence" value="ECO:0007669"/>
    <property type="project" value="UniProtKB-UniRule"/>
</dbReference>
<proteinExistence type="inferred from homology"/>